<dbReference type="EMBL" id="SIDB01000007">
    <property type="protein sequence ID" value="KAI3430829.1"/>
    <property type="molecule type" value="Genomic_DNA"/>
</dbReference>
<gene>
    <name evidence="1" type="ORF">D9Q98_009240</name>
</gene>
<evidence type="ECO:0000313" key="2">
    <source>
        <dbReference type="Proteomes" id="UP001055712"/>
    </source>
</evidence>
<name>A0A9D4YXM7_CHLVU</name>
<accession>A0A9D4YXM7</accession>
<proteinExistence type="predicted"/>
<dbReference type="AlphaFoldDB" id="A0A9D4YXM7"/>
<reference evidence="1" key="1">
    <citation type="journal article" date="2019" name="Plant J.">
        <title>Chlorella vulgaris genome assembly and annotation reveals the molecular basis for metabolic acclimation to high light conditions.</title>
        <authorList>
            <person name="Cecchin M."/>
            <person name="Marcolungo L."/>
            <person name="Rossato M."/>
            <person name="Girolomoni L."/>
            <person name="Cosentino E."/>
            <person name="Cuine S."/>
            <person name="Li-Beisson Y."/>
            <person name="Delledonne M."/>
            <person name="Ballottari M."/>
        </authorList>
    </citation>
    <scope>NUCLEOTIDE SEQUENCE</scope>
    <source>
        <strain evidence="1">211/11P</strain>
    </source>
</reference>
<evidence type="ECO:0000313" key="1">
    <source>
        <dbReference type="EMBL" id="KAI3430829.1"/>
    </source>
</evidence>
<dbReference type="Proteomes" id="UP001055712">
    <property type="component" value="Unassembled WGS sequence"/>
</dbReference>
<reference evidence="1" key="2">
    <citation type="submission" date="2020-11" db="EMBL/GenBank/DDBJ databases">
        <authorList>
            <person name="Cecchin M."/>
            <person name="Marcolungo L."/>
            <person name="Rossato M."/>
            <person name="Girolomoni L."/>
            <person name="Cosentino E."/>
            <person name="Cuine S."/>
            <person name="Li-Beisson Y."/>
            <person name="Delledonne M."/>
            <person name="Ballottari M."/>
        </authorList>
    </citation>
    <scope>NUCLEOTIDE SEQUENCE</scope>
    <source>
        <strain evidence="1">211/11P</strain>
        <tissue evidence="1">Whole cell</tissue>
    </source>
</reference>
<organism evidence="1 2">
    <name type="scientific">Chlorella vulgaris</name>
    <name type="common">Green alga</name>
    <dbReference type="NCBI Taxonomy" id="3077"/>
    <lineage>
        <taxon>Eukaryota</taxon>
        <taxon>Viridiplantae</taxon>
        <taxon>Chlorophyta</taxon>
        <taxon>core chlorophytes</taxon>
        <taxon>Trebouxiophyceae</taxon>
        <taxon>Chlorellales</taxon>
        <taxon>Chlorellaceae</taxon>
        <taxon>Chlorella clade</taxon>
        <taxon>Chlorella</taxon>
    </lineage>
</organism>
<comment type="caution">
    <text evidence="1">The sequence shown here is derived from an EMBL/GenBank/DDBJ whole genome shotgun (WGS) entry which is preliminary data.</text>
</comment>
<protein>
    <submittedName>
        <fullName evidence="1">Uncharacterized protein</fullName>
    </submittedName>
</protein>
<sequence length="536" mass="56370">MRANTAVLASFYATCTSPAAYSTAAAALVASSPPSPGAGRAQKEGNPTPFLNYEQADGVELKARQGARDAGSVLVRNKSSASTCSGGSQPWSPAFAAAEFCFTSSSRWLHAQPSTINLRPAARQLIFESAQLPAATEALPATECCLNSSIRNIVDGIELRLQQQGYNEDSTADTPPSTINLRPAARRLIFESAQLPAATEALLATDPCVNSSIRNIVDGIELRLQQQRYNKDSAADTPPSTVSLRLATRRLIFEFAQLPAAAEAPPAADPCLGSSIKNMIGGMVERVHQLRCKASTLDTLPSTVSLLPAARRLIFESAQLPAAAEAVLQKTTAHEPQPLCLCRDWSLAPVASSAVVKGSAWQPATRVEGFSIGAGDAQPQHIPASVAAVTAQQQPVKAFDMWSAPWLGSNISSRAISGSDAQWQLSTAPTSSAAVTAQQHPVKVFDMWSGPSFAISNAERQPIAAPICSGDGTAQQHPVKVFDMWSGPSFAISNAEHQPIAAPICSGDGTAAQQLLGAFNMWSSVWIGSSIVQVCA</sequence>
<keyword evidence="2" id="KW-1185">Reference proteome</keyword>